<protein>
    <submittedName>
        <fullName evidence="4">Region of a membrane-bound protein predicted to be embedded in the membrane</fullName>
    </submittedName>
</protein>
<evidence type="ECO:0000259" key="3">
    <source>
        <dbReference type="Pfam" id="PF13240"/>
    </source>
</evidence>
<sequence>MFCPKCGYENDSDAVYCEKCGNSLNSNSGSRTTIILIGVVVLLLAGLALTAGMVLNDTQKTVMNNSSAPHNNTTVEKQTPTTSTSKTTVKKANVTSSGAPYYVNDPTGDTRVCPNCGSNNWESTGAQTETESQLHCNYCGYTWWEPVPEDYQ</sequence>
<feature type="transmembrane region" description="Helical" evidence="2">
    <location>
        <begin position="34"/>
        <end position="55"/>
    </location>
</feature>
<evidence type="ECO:0000256" key="2">
    <source>
        <dbReference type="SAM" id="Phobius"/>
    </source>
</evidence>
<keyword evidence="2" id="KW-0812">Transmembrane</keyword>
<dbReference type="GeneID" id="30411730"/>
<feature type="domain" description="Zinc-ribbon" evidence="3">
    <location>
        <begin position="2"/>
        <end position="24"/>
    </location>
</feature>
<proteinExistence type="predicted"/>
<accession>A0A1D3L1L4</accession>
<evidence type="ECO:0000256" key="1">
    <source>
        <dbReference type="SAM" id="MobiDB-lite"/>
    </source>
</evidence>
<keyword evidence="2" id="KW-0472">Membrane</keyword>
<evidence type="ECO:0000313" key="5">
    <source>
        <dbReference type="Proteomes" id="UP000094707"/>
    </source>
</evidence>
<dbReference type="RefSeq" id="WP_171899085.1">
    <property type="nucleotide sequence ID" value="NZ_LT607756.1"/>
</dbReference>
<dbReference type="KEGG" id="mcub:MCBB_0881"/>
<feature type="compositionally biased region" description="Polar residues" evidence="1">
    <location>
        <begin position="64"/>
        <end position="76"/>
    </location>
</feature>
<dbReference type="OrthoDB" id="78092at2157"/>
<dbReference type="Proteomes" id="UP000094707">
    <property type="component" value="Chromosome I"/>
</dbReference>
<keyword evidence="5" id="KW-1185">Reference proteome</keyword>
<dbReference type="InterPro" id="IPR026870">
    <property type="entry name" value="Zinc_ribbon_dom"/>
</dbReference>
<gene>
    <name evidence="4" type="ORF">MCBB_0881</name>
</gene>
<dbReference type="AlphaFoldDB" id="A0A1D3L1L4"/>
<evidence type="ECO:0000313" key="4">
    <source>
        <dbReference type="EMBL" id="SCG85445.1"/>
    </source>
</evidence>
<organism evidence="4 5">
    <name type="scientific">Methanobacterium congolense</name>
    <dbReference type="NCBI Taxonomy" id="118062"/>
    <lineage>
        <taxon>Archaea</taxon>
        <taxon>Methanobacteriati</taxon>
        <taxon>Methanobacteriota</taxon>
        <taxon>Methanomada group</taxon>
        <taxon>Methanobacteria</taxon>
        <taxon>Methanobacteriales</taxon>
        <taxon>Methanobacteriaceae</taxon>
        <taxon>Methanobacterium</taxon>
    </lineage>
</organism>
<reference evidence="4 5" key="1">
    <citation type="submission" date="2016-08" db="EMBL/GenBank/DDBJ databases">
        <authorList>
            <person name="Seilhamer J.J."/>
        </authorList>
    </citation>
    <scope>NUCLEOTIDE SEQUENCE [LARGE SCALE GENOMIC DNA]</scope>
    <source>
        <strain evidence="4">Buetzberg</strain>
    </source>
</reference>
<name>A0A1D3L1L4_9EURY</name>
<dbReference type="Pfam" id="PF13240">
    <property type="entry name" value="Zn_Ribbon_1"/>
    <property type="match status" value="1"/>
</dbReference>
<feature type="compositionally biased region" description="Low complexity" evidence="1">
    <location>
        <begin position="77"/>
        <end position="89"/>
    </location>
</feature>
<dbReference type="STRING" id="118062.MCBB_0881"/>
<keyword evidence="2" id="KW-1133">Transmembrane helix</keyword>
<feature type="region of interest" description="Disordered" evidence="1">
    <location>
        <begin position="64"/>
        <end position="89"/>
    </location>
</feature>
<dbReference type="EMBL" id="LT607756">
    <property type="protein sequence ID" value="SCG85445.1"/>
    <property type="molecule type" value="Genomic_DNA"/>
</dbReference>